<dbReference type="Proteomes" id="UP000190906">
    <property type="component" value="Unassembled WGS sequence"/>
</dbReference>
<dbReference type="EMBL" id="MUAJ01000024">
    <property type="protein sequence ID" value="OOR10636.1"/>
    <property type="molecule type" value="Genomic_DNA"/>
</dbReference>
<reference evidence="2 3" key="1">
    <citation type="submission" date="2017-01" db="EMBL/GenBank/DDBJ databases">
        <title>Bacillus cereus isolates.</title>
        <authorList>
            <person name="Beno S.M."/>
        </authorList>
    </citation>
    <scope>NUCLEOTIDE SEQUENCE [LARGE SCALE GENOMIC DNA]</scope>
    <source>
        <strain evidence="2 3">FSL H8-0485</strain>
    </source>
</reference>
<feature type="coiled-coil region" evidence="1">
    <location>
        <begin position="2"/>
        <end position="29"/>
    </location>
</feature>
<keyword evidence="1" id="KW-0175">Coiled coil</keyword>
<accession>A0A1S9TKS6</accession>
<gene>
    <name evidence="2" type="ORF">BW897_21715</name>
</gene>
<proteinExistence type="predicted"/>
<organism evidence="2 3">
    <name type="scientific">Bacillus cereus</name>
    <dbReference type="NCBI Taxonomy" id="1396"/>
    <lineage>
        <taxon>Bacteria</taxon>
        <taxon>Bacillati</taxon>
        <taxon>Bacillota</taxon>
        <taxon>Bacilli</taxon>
        <taxon>Bacillales</taxon>
        <taxon>Bacillaceae</taxon>
        <taxon>Bacillus</taxon>
        <taxon>Bacillus cereus group</taxon>
    </lineage>
</organism>
<evidence type="ECO:0000313" key="2">
    <source>
        <dbReference type="EMBL" id="OOR10636.1"/>
    </source>
</evidence>
<comment type="caution">
    <text evidence="2">The sequence shown here is derived from an EMBL/GenBank/DDBJ whole genome shotgun (WGS) entry which is preliminary data.</text>
</comment>
<sequence length="74" mass="8266">MKIQAENEKLKAENKKIEAEGNAEKARIEAQGQADANHKVQQSLTPEVLEKMEKEARIKHGWVEVNGGSVITQK</sequence>
<protein>
    <submittedName>
        <fullName evidence="2">Uncharacterized protein</fullName>
    </submittedName>
</protein>
<evidence type="ECO:0000313" key="3">
    <source>
        <dbReference type="Proteomes" id="UP000190906"/>
    </source>
</evidence>
<dbReference type="AlphaFoldDB" id="A0A1S9TKS6"/>
<name>A0A1S9TKS6_BACCE</name>
<evidence type="ECO:0000256" key="1">
    <source>
        <dbReference type="SAM" id="Coils"/>
    </source>
</evidence>